<dbReference type="Pfam" id="PF01844">
    <property type="entry name" value="HNH"/>
    <property type="match status" value="1"/>
</dbReference>
<dbReference type="Gene3D" id="1.10.30.50">
    <property type="match status" value="1"/>
</dbReference>
<accession>A0A1Z3NC91</accession>
<dbReference type="OrthoDB" id="5292478at2"/>
<evidence type="ECO:0000313" key="2">
    <source>
        <dbReference type="EMBL" id="ASD65078.1"/>
    </source>
</evidence>
<reference evidence="2 3" key="1">
    <citation type="submission" date="2017-04" db="EMBL/GenBank/DDBJ databases">
        <title>Whole genome sequence of Bdellovibrio bacteriovorus strain SSB218315.</title>
        <authorList>
            <person name="Oyedara O."/>
            <person name="Rodriguez-Perez M.A."/>
        </authorList>
    </citation>
    <scope>NUCLEOTIDE SEQUENCE [LARGE SCALE GENOMIC DNA]</scope>
    <source>
        <strain evidence="2 3">SSB218315</strain>
    </source>
</reference>
<dbReference type="PANTHER" id="PTHR33877">
    <property type="entry name" value="SLL1193 PROTEIN"/>
    <property type="match status" value="1"/>
</dbReference>
<dbReference type="CDD" id="cd00085">
    <property type="entry name" value="HNHc"/>
    <property type="match status" value="1"/>
</dbReference>
<protein>
    <recommendedName>
        <fullName evidence="1">C2H2-type domain-containing protein</fullName>
    </recommendedName>
</protein>
<name>A0A1Z3NC91_BDEBC</name>
<dbReference type="PANTHER" id="PTHR33877:SF2">
    <property type="entry name" value="OS07G0170200 PROTEIN"/>
    <property type="match status" value="1"/>
</dbReference>
<dbReference type="GO" id="GO:0003676">
    <property type="term" value="F:nucleic acid binding"/>
    <property type="evidence" value="ECO:0007669"/>
    <property type="project" value="InterPro"/>
</dbReference>
<dbReference type="GO" id="GO:0004519">
    <property type="term" value="F:endonuclease activity"/>
    <property type="evidence" value="ECO:0007669"/>
    <property type="project" value="InterPro"/>
</dbReference>
<organism evidence="2 3">
    <name type="scientific">Bdellovibrio bacteriovorus</name>
    <dbReference type="NCBI Taxonomy" id="959"/>
    <lineage>
        <taxon>Bacteria</taxon>
        <taxon>Pseudomonadati</taxon>
        <taxon>Bdellovibrionota</taxon>
        <taxon>Bdellovibrionia</taxon>
        <taxon>Bdellovibrionales</taxon>
        <taxon>Pseudobdellovibrionaceae</taxon>
        <taxon>Bdellovibrio</taxon>
    </lineage>
</organism>
<evidence type="ECO:0000313" key="3">
    <source>
        <dbReference type="Proteomes" id="UP000197003"/>
    </source>
</evidence>
<proteinExistence type="predicted"/>
<feature type="domain" description="C2H2-type" evidence="1">
    <location>
        <begin position="88"/>
        <end position="110"/>
    </location>
</feature>
<dbReference type="AlphaFoldDB" id="A0A1Z3NC91"/>
<dbReference type="RefSeq" id="WP_088566487.1">
    <property type="nucleotide sequence ID" value="NZ_CP020946.1"/>
</dbReference>
<dbReference type="SMART" id="SM00507">
    <property type="entry name" value="HNHc"/>
    <property type="match status" value="1"/>
</dbReference>
<dbReference type="InterPro" id="IPR003615">
    <property type="entry name" value="HNH_nuc"/>
</dbReference>
<dbReference type="EMBL" id="CP020946">
    <property type="protein sequence ID" value="ASD65078.1"/>
    <property type="molecule type" value="Genomic_DNA"/>
</dbReference>
<dbReference type="InterPro" id="IPR013087">
    <property type="entry name" value="Znf_C2H2_type"/>
</dbReference>
<dbReference type="InterPro" id="IPR052892">
    <property type="entry name" value="NA-targeting_endonuclease"/>
</dbReference>
<sequence length="177" mass="20339">MMHMSSLRSLLLNSSYEPMQIVGWQKALVLWFQGKVEILEYHSAFARSVQRRFQLPSVLRLKTYVRPRTAGAVRFCRENVYIRDNYTCQYCGTKLAAKLLTLDHVVPASHNGPKNWTNVVAACRDCNQRKANRTPRTANMPLLSEPRAPSWLPTLQLEIGEDHVPPDWSPYLRLNTG</sequence>
<dbReference type="PROSITE" id="PS00028">
    <property type="entry name" value="ZINC_FINGER_C2H2_1"/>
    <property type="match status" value="1"/>
</dbReference>
<gene>
    <name evidence="2" type="ORF">B9G79_16635</name>
</gene>
<dbReference type="InterPro" id="IPR002711">
    <property type="entry name" value="HNH"/>
</dbReference>
<evidence type="ECO:0000259" key="1">
    <source>
        <dbReference type="PROSITE" id="PS00028"/>
    </source>
</evidence>
<dbReference type="Proteomes" id="UP000197003">
    <property type="component" value="Chromosome"/>
</dbReference>
<dbReference type="GO" id="GO:0008270">
    <property type="term" value="F:zinc ion binding"/>
    <property type="evidence" value="ECO:0007669"/>
    <property type="project" value="InterPro"/>
</dbReference>